<feature type="domain" description="CRAL-TRIO" evidence="1">
    <location>
        <begin position="65"/>
        <end position="167"/>
    </location>
</feature>
<dbReference type="SUPFAM" id="SSF52087">
    <property type="entry name" value="CRAL/TRIO domain"/>
    <property type="match status" value="1"/>
</dbReference>
<dbReference type="STRING" id="4572.M8A2N4"/>
<gene>
    <name evidence="2" type="ORF">TRIUR3_34828</name>
</gene>
<dbReference type="EMBL" id="KD179179">
    <property type="protein sequence ID" value="EMS54679.1"/>
    <property type="molecule type" value="Genomic_DNA"/>
</dbReference>
<sequence>MADRQIRFGAPTNYTYLTRSGSYFVPFPYYKTQQESRATTHPPTWRAEFRADAVLDEDLGFKDLEGIVAYMHGWDRDGHPVCYNAYGVFKDRDMYDRVFGDGDRLSRFLRWRVQIMERGVRALQLRPGGVNAIIQVTDLKDMPKRELRAASNQILSLFQDNYPEMVARKCRMWCERGRPYTNFEKSPAWNTAKSLLAMPPVDTASSTTAVAAAAAAATLRSRLTRAWHGTGPVSWVSLGSDGALAHAPGKAGCS</sequence>
<reference evidence="2" key="1">
    <citation type="journal article" date="2013" name="Nature">
        <title>Draft genome of the wheat A-genome progenitor Triticum urartu.</title>
        <authorList>
            <person name="Ling H.Q."/>
            <person name="Zhao S."/>
            <person name="Liu D."/>
            <person name="Wang J."/>
            <person name="Sun H."/>
            <person name="Zhang C."/>
            <person name="Fan H."/>
            <person name="Li D."/>
            <person name="Dong L."/>
            <person name="Tao Y."/>
            <person name="Gao C."/>
            <person name="Wu H."/>
            <person name="Li Y."/>
            <person name="Cui Y."/>
            <person name="Guo X."/>
            <person name="Zheng S."/>
            <person name="Wang B."/>
            <person name="Yu K."/>
            <person name="Liang Q."/>
            <person name="Yang W."/>
            <person name="Lou X."/>
            <person name="Chen J."/>
            <person name="Feng M."/>
            <person name="Jian J."/>
            <person name="Zhang X."/>
            <person name="Luo G."/>
            <person name="Jiang Y."/>
            <person name="Liu J."/>
            <person name="Wang Z."/>
            <person name="Sha Y."/>
            <person name="Zhang B."/>
            <person name="Wu H."/>
            <person name="Tang D."/>
            <person name="Shen Q."/>
            <person name="Xue P."/>
            <person name="Zou S."/>
            <person name="Wang X."/>
            <person name="Liu X."/>
            <person name="Wang F."/>
            <person name="Yang Y."/>
            <person name="An X."/>
            <person name="Dong Z."/>
            <person name="Zhang K."/>
            <person name="Zhang X."/>
            <person name="Luo M.C."/>
            <person name="Dvorak J."/>
            <person name="Tong Y."/>
            <person name="Wang J."/>
            <person name="Yang H."/>
            <person name="Li Z."/>
            <person name="Wang D."/>
            <person name="Zhang A."/>
            <person name="Wang J."/>
        </authorList>
    </citation>
    <scope>NUCLEOTIDE SEQUENCE</scope>
</reference>
<dbReference type="PANTHER" id="PTHR45932:SF4">
    <property type="entry name" value="PATELLIN-6"/>
    <property type="match status" value="1"/>
</dbReference>
<accession>M8A2N4</accession>
<dbReference type="InterPro" id="IPR044834">
    <property type="entry name" value="PATL"/>
</dbReference>
<name>M8A2N4_TRIUA</name>
<dbReference type="GO" id="GO:0008289">
    <property type="term" value="F:lipid binding"/>
    <property type="evidence" value="ECO:0007669"/>
    <property type="project" value="InterPro"/>
</dbReference>
<evidence type="ECO:0000259" key="1">
    <source>
        <dbReference type="Pfam" id="PF00650"/>
    </source>
</evidence>
<dbReference type="eggNOG" id="KOG1471">
    <property type="taxonomic scope" value="Eukaryota"/>
</dbReference>
<dbReference type="InterPro" id="IPR036865">
    <property type="entry name" value="CRAL-TRIO_dom_sf"/>
</dbReference>
<dbReference type="Gene3D" id="3.40.525.10">
    <property type="entry name" value="CRAL-TRIO lipid binding domain"/>
    <property type="match status" value="1"/>
</dbReference>
<evidence type="ECO:0000313" key="2">
    <source>
        <dbReference type="EMBL" id="EMS54679.1"/>
    </source>
</evidence>
<protein>
    <recommendedName>
        <fullName evidence="1">CRAL-TRIO domain-containing protein</fullName>
    </recommendedName>
</protein>
<organism evidence="2">
    <name type="scientific">Triticum urartu</name>
    <name type="common">Red wild einkorn</name>
    <name type="synonym">Crithodium urartu</name>
    <dbReference type="NCBI Taxonomy" id="4572"/>
    <lineage>
        <taxon>Eukaryota</taxon>
        <taxon>Viridiplantae</taxon>
        <taxon>Streptophyta</taxon>
        <taxon>Embryophyta</taxon>
        <taxon>Tracheophyta</taxon>
        <taxon>Spermatophyta</taxon>
        <taxon>Magnoliopsida</taxon>
        <taxon>Liliopsida</taxon>
        <taxon>Poales</taxon>
        <taxon>Poaceae</taxon>
        <taxon>BOP clade</taxon>
        <taxon>Pooideae</taxon>
        <taxon>Triticodae</taxon>
        <taxon>Triticeae</taxon>
        <taxon>Triticinae</taxon>
        <taxon>Triticum</taxon>
    </lineage>
</organism>
<dbReference type="InterPro" id="IPR001251">
    <property type="entry name" value="CRAL-TRIO_dom"/>
</dbReference>
<dbReference type="PANTHER" id="PTHR45932">
    <property type="entry name" value="PATELLIN-1"/>
    <property type="match status" value="1"/>
</dbReference>
<dbReference type="CDD" id="cd00170">
    <property type="entry name" value="SEC14"/>
    <property type="match status" value="1"/>
</dbReference>
<dbReference type="Pfam" id="PF00650">
    <property type="entry name" value="CRAL_TRIO"/>
    <property type="match status" value="1"/>
</dbReference>
<dbReference type="AlphaFoldDB" id="M8A2N4"/>
<proteinExistence type="predicted"/>